<protein>
    <recommendedName>
        <fullName evidence="3">Muskelin N-terminal domain-containing protein</fullName>
    </recommendedName>
</protein>
<proteinExistence type="predicted"/>
<feature type="domain" description="Muskelin N-terminal" evidence="3">
    <location>
        <begin position="7"/>
        <end position="174"/>
    </location>
</feature>
<dbReference type="GO" id="GO:0005737">
    <property type="term" value="C:cytoplasm"/>
    <property type="evidence" value="ECO:0007669"/>
    <property type="project" value="TreeGrafter"/>
</dbReference>
<evidence type="ECO:0000256" key="2">
    <source>
        <dbReference type="ARBA" id="ARBA00022737"/>
    </source>
</evidence>
<dbReference type="PANTHER" id="PTHR15526:SF5">
    <property type="entry name" value="MUSKELIN"/>
    <property type="match status" value="1"/>
</dbReference>
<feature type="non-terminal residue" evidence="4">
    <location>
        <position position="678"/>
    </location>
</feature>
<dbReference type="InterPro" id="IPR010565">
    <property type="entry name" value="Muskelin_N"/>
</dbReference>
<dbReference type="Pfam" id="PF24681">
    <property type="entry name" value="Kelch_KLHDC2_KLHL20_DRC7"/>
    <property type="match status" value="1"/>
</dbReference>
<dbReference type="Pfam" id="PF06588">
    <property type="entry name" value="Muskelin_N"/>
    <property type="match status" value="1"/>
</dbReference>
<dbReference type="InterPro" id="IPR011043">
    <property type="entry name" value="Gal_Oxase/kelch_b-propeller"/>
</dbReference>
<reference evidence="4" key="1">
    <citation type="journal article" date="2004" name="Curr. Biol.">
        <title>Genome compaction and stability in microsporidian intracellular parasites.</title>
        <authorList>
            <person name="Slamovits C.H."/>
            <person name="Fast N.M."/>
            <person name="Law J.S."/>
            <person name="Keeling P.J."/>
        </authorList>
    </citation>
    <scope>NUCLEOTIDE SEQUENCE</scope>
</reference>
<dbReference type="PANTHER" id="PTHR15526">
    <property type="entry name" value="MUSKELIN"/>
    <property type="match status" value="1"/>
</dbReference>
<keyword evidence="1" id="KW-0880">Kelch repeat</keyword>
<sequence length="678" mass="79331">MFRNQREYEKIEYEIDSYSSYASNYRPENIMVENSGDPSSRWSTSATSLDQYIVLSLKNPAVLTTISFGKYCKIHVCNVKELKVYSDGFEILRCSLRNDTEKETYNLEYTTGNTYLISTKIKICPMSSWGMNFNYSLWYVELRGYSNIDKFVSFNMKYSNLEASRLALKYIHKRMRDNPELNENFSRFFGVEVDHQVIKNIKELVAGRNYSMLESYLEELGYVGIFDEFMEEMPYMATWSEVVRKDTWPSDRGGHQMVCMGDRLFLYGGWDGEKELGDMWEFSVKSEEWVEIQYNYDDGPGRRSCHKMIALDDTLYVFGRYIPMEYQRQSSWFEREIFYFKNNKWKSKRYLSGPSNLFDHQMVVAPGVHHNENSDTHETIRTTEAEINARSTGCDRKTCDTGHHTIDKDDASTRSPYVKPEMDNADFGNPVFFLFGGRSQNDHYYAGLYKLEGSKMKVLRSQSLQPESSPELKGRVGHSLLYIPPDYFPPEEDSENNMPPKLFFLSHYNNSLLIIGGQRIKDNYKEITFYSIDTDTVYRNIAFPIVSEGKVVQRAVLKHHEIVVHFSYSKEKDKFNETSLWVYNLRLNKWIECKSNTGPSARSAHQFVECGNCYYMYGGNLGQGSKRAGDMWKLEMKKKTVSEIIRDLKFIVRKHRFLSMDNKLEALEYLKNSVYEVV</sequence>
<dbReference type="AlphaFoldDB" id="Q6E6C4"/>
<dbReference type="SUPFAM" id="SSF49785">
    <property type="entry name" value="Galactose-binding domain-like"/>
    <property type="match status" value="1"/>
</dbReference>
<name>Q6E6C4_ANTLO</name>
<organism evidence="4">
    <name type="scientific">Antonospora locustae</name>
    <name type="common">Microsporidian parasite</name>
    <name type="synonym">Nosema locustae</name>
    <dbReference type="NCBI Taxonomy" id="278021"/>
    <lineage>
        <taxon>Eukaryota</taxon>
        <taxon>Fungi</taxon>
        <taxon>Fungi incertae sedis</taxon>
        <taxon>Microsporidia</taxon>
        <taxon>Antonospora</taxon>
    </lineage>
</organism>
<keyword evidence="2" id="KW-0677">Repeat</keyword>
<evidence type="ECO:0000259" key="3">
    <source>
        <dbReference type="Pfam" id="PF06588"/>
    </source>
</evidence>
<accession>Q6E6C4</accession>
<dbReference type="SUPFAM" id="SSF50965">
    <property type="entry name" value="Galactose oxidase, central domain"/>
    <property type="match status" value="1"/>
</dbReference>
<dbReference type="InterPro" id="IPR015915">
    <property type="entry name" value="Kelch-typ_b-propeller"/>
</dbReference>
<dbReference type="Gene3D" id="2.60.120.260">
    <property type="entry name" value="Galactose-binding domain-like"/>
    <property type="match status" value="1"/>
</dbReference>
<evidence type="ECO:0000256" key="1">
    <source>
        <dbReference type="ARBA" id="ARBA00022441"/>
    </source>
</evidence>
<dbReference type="EMBL" id="AY548903">
    <property type="protein sequence ID" value="AAT12363.1"/>
    <property type="molecule type" value="Genomic_DNA"/>
</dbReference>
<dbReference type="InterPro" id="IPR052456">
    <property type="entry name" value="CTLH_complex_component"/>
</dbReference>
<evidence type="ECO:0000313" key="4">
    <source>
        <dbReference type="EMBL" id="AAT12363.1"/>
    </source>
</evidence>
<dbReference type="Gene3D" id="2.120.10.80">
    <property type="entry name" value="Kelch-type beta propeller"/>
    <property type="match status" value="2"/>
</dbReference>
<dbReference type="InterPro" id="IPR008979">
    <property type="entry name" value="Galactose-bd-like_sf"/>
</dbReference>